<dbReference type="Proteomes" id="UP000029781">
    <property type="component" value="Segment"/>
</dbReference>
<dbReference type="RefSeq" id="YP_003969902.1">
    <property type="nucleotide sequence ID" value="NC_014637.1"/>
</dbReference>
<sequence>MTKFILLNNKTNDNKCVKNYPDLNFFIKSLNVCKVIIDKKYKKLINCNITLVNSTNNILFIGLLQNFNLFLKYINNSNIYVILNDKIDTIPLYIIETLNYYTCSIYVNSNELYKKLNNSIKINLSDFFIVNDTLYNDVLPVKNIDNLINNSSHDNLIKDNLIDYFTVPKLSLNKIKKHFYFDVNLINKIYKIRLYDFIKKYKMIGIEEGYIINKYQIELFYKNVIFHNKEIELNKITYSYGDFITKYIYNQSFDDLFNRIYRKTTNILNTTVTSIILIHIGDLTKGEYILNKILDFKNTNNILLLITSIIPLKISNKLNYILYELNNIGNDLIPSLKIFNDNYSKFNFKYVLKIHTKHNQIFNELTDFFLINYDNLINVMEDNHQIDFITKHKYCYNIEKDCYNKKITNKIIINKNLFFCAISFFIGKKDIFIKNLNKVAFLFKPSLLNCFYYDNIMFINNSPVHTIERVISSSSNIYTMENIVSNERIGLCMAVHQPIRNNDINLLILEYNINNLKHDLIDIYIYYSGYISPTFKNKFNNVKFVLSNNNNLDFGKHFHFYKEYSKKYKRFILTNDSIIYLENLKPFYNYIVHNNYDLIGYLESHEINTHYQSWLYFLSKKAFDILYFKYSSKKSHYIELNFMKEIANRNCYYKAITNNNIFFNKSVYDVFYKKYNFRVLKKKQVFLTISKYIYNLIEIDKLPEINIKLNKLPDDFTFKNYLKYNNDLINLNNLKLKEHFLSKGLYEFRKYTSNNVEIINPEFKEILLNYELRVEIENMYK</sequence>
<accession>E3T540</accession>
<name>E3T540_CROVB</name>
<dbReference type="GeneID" id="9887672"/>
<dbReference type="EMBL" id="GU244497">
    <property type="protein sequence ID" value="ADO67303.1"/>
    <property type="molecule type" value="Genomic_DNA"/>
</dbReference>
<keyword evidence="2" id="KW-1185">Reference proteome</keyword>
<organismHost>
    <name type="scientific">Cafeteria roenbergensis</name>
    <name type="common">Marine flagellate</name>
    <dbReference type="NCBI Taxonomy" id="33653"/>
</organismHost>
<dbReference type="KEGG" id="vg:9887672"/>
<organism evidence="1 2">
    <name type="scientific">Cafeteria roenbergensis virus (strain BV-PW1)</name>
    <name type="common">CroV</name>
    <dbReference type="NCBI Taxonomy" id="693272"/>
    <lineage>
        <taxon>Viruses</taxon>
        <taxon>Varidnaviria</taxon>
        <taxon>Bamfordvirae</taxon>
        <taxon>Nucleocytoviricota</taxon>
        <taxon>Megaviricetes</taxon>
        <taxon>Imitervirales</taxon>
        <taxon>Mimiviridae</taxon>
        <taxon>Aliimimivirinae</taxon>
        <taxon>Rheavirus</taxon>
        <taxon>Rheavirus sinusmexicani</taxon>
    </lineage>
</organism>
<evidence type="ECO:0008006" key="3">
    <source>
        <dbReference type="Google" id="ProtNLM"/>
    </source>
</evidence>
<protein>
    <recommendedName>
        <fullName evidence="3">Glycosyltransferase</fullName>
    </recommendedName>
</protein>
<gene>
    <name evidence="1" type="ORF">crov270</name>
</gene>
<proteinExistence type="predicted"/>
<evidence type="ECO:0000313" key="2">
    <source>
        <dbReference type="Proteomes" id="UP000029781"/>
    </source>
</evidence>
<evidence type="ECO:0000313" key="1">
    <source>
        <dbReference type="EMBL" id="ADO67303.1"/>
    </source>
</evidence>
<reference evidence="1 2" key="1">
    <citation type="journal article" date="2010" name="Proc. Natl. Acad. Sci. U.S.A.">
        <title>Giant virus with a remarkable complement of genes infects marine zooplankton.</title>
        <authorList>
            <person name="Fischer M.G."/>
            <person name="Allen M.J."/>
            <person name="Wilson W.H."/>
            <person name="Suttle C.A."/>
        </authorList>
    </citation>
    <scope>NUCLEOTIDE SEQUENCE [LARGE SCALE GENOMIC DNA]</scope>
    <source>
        <strain evidence="1 2">BV-PW1</strain>
    </source>
</reference>